<accession>A0AAU7VW73</accession>
<gene>
    <name evidence="9" type="ORF">ABS642_01075</name>
</gene>
<feature type="transmembrane region" description="Helical" evidence="7">
    <location>
        <begin position="231"/>
        <end position="251"/>
    </location>
</feature>
<feature type="transmembrane region" description="Helical" evidence="7">
    <location>
        <begin position="55"/>
        <end position="73"/>
    </location>
</feature>
<dbReference type="RefSeq" id="WP_350351940.1">
    <property type="nucleotide sequence ID" value="NZ_CP158357.1"/>
</dbReference>
<evidence type="ECO:0000313" key="9">
    <source>
        <dbReference type="EMBL" id="XBX78713.1"/>
    </source>
</evidence>
<evidence type="ECO:0000256" key="5">
    <source>
        <dbReference type="ARBA" id="ARBA00022989"/>
    </source>
</evidence>
<keyword evidence="3" id="KW-1003">Cell membrane</keyword>
<evidence type="ECO:0000256" key="7">
    <source>
        <dbReference type="SAM" id="Phobius"/>
    </source>
</evidence>
<feature type="transmembrane region" description="Helical" evidence="7">
    <location>
        <begin position="272"/>
        <end position="294"/>
    </location>
</feature>
<keyword evidence="5 7" id="KW-1133">Transmembrane helix</keyword>
<evidence type="ECO:0000256" key="6">
    <source>
        <dbReference type="ARBA" id="ARBA00023136"/>
    </source>
</evidence>
<comment type="subcellular location">
    <subcellularLocation>
        <location evidence="1">Cell membrane</location>
        <topology evidence="1">Multi-pass membrane protein</topology>
    </subcellularLocation>
</comment>
<dbReference type="CDD" id="cd17321">
    <property type="entry name" value="MFS_MMR_MDR_like"/>
    <property type="match status" value="1"/>
</dbReference>
<feature type="transmembrane region" description="Helical" evidence="7">
    <location>
        <begin position="110"/>
        <end position="131"/>
    </location>
</feature>
<name>A0AAU7VW73_9MICO</name>
<feature type="transmembrane region" description="Helical" evidence="7">
    <location>
        <begin position="169"/>
        <end position="194"/>
    </location>
</feature>
<keyword evidence="4 7" id="KW-0812">Transmembrane</keyword>
<evidence type="ECO:0000256" key="1">
    <source>
        <dbReference type="ARBA" id="ARBA00004651"/>
    </source>
</evidence>
<feature type="transmembrane region" description="Helical" evidence="7">
    <location>
        <begin position="487"/>
        <end position="506"/>
    </location>
</feature>
<dbReference type="InterPro" id="IPR036259">
    <property type="entry name" value="MFS_trans_sf"/>
</dbReference>
<keyword evidence="2" id="KW-0813">Transport</keyword>
<dbReference type="Gene3D" id="1.20.1250.20">
    <property type="entry name" value="MFS general substrate transporter like domains"/>
    <property type="match status" value="1"/>
</dbReference>
<sequence>MNRSPSTTAVKSGTKQWLGLAVLALPTLLLSLDITVLHLGVPRLSEDLRPTSNQLLWIIDIYGFMIAGFLVTMGSLGDRVGRRRLLLVGAAAFVIASTAAAFSTTPEMLIASRAVMGIAGATLMPSTLALISSMFQEPHRRALAIGIWATMFSAGIALGPIVGGALLEHFWWGSVFLLGVPVMLLLLIAGPLLLPEYRDRSAGLPDAVSVALIVTAMLLETYGIKEMTVHGLAPASVVAALTGVALGFAFVRRQRRLSDPLLDLRLFAATDVRAGLVALLIATFAVGGIYFFLAQHLQLVGGHPPLISGLLLLPGAAALILTSVLAPVLARRIRPMLIVGGALAVSALGFVVLAQVSRVNETGAQTAVILVGFALAYAGIGPVTALATDVVVGSAPAERAGSASALSETSTEIGVSLGIAVMGSLGFALYRAGIPQGTEAGGTVDAYDGARETLAAALEASEGLPAPLGDALRVVAVDAFASSFGGAAWLGAALLLVASATVFASLRQPRGVR</sequence>
<reference evidence="9" key="1">
    <citation type="submission" date="2024-06" db="EMBL/GenBank/DDBJ databases">
        <title>Draft genome sequence of Microbacterium sp. strain A8/3-1, isolated from Oxytropis tragacanthoides Fisch. ex DC. Root nodules in the Altai region of Russia.</title>
        <authorList>
            <person name="Sazanova A."/>
            <person name="Guro P."/>
            <person name="Kuznetsova I."/>
            <person name="Belimov A."/>
            <person name="Safronova V."/>
        </authorList>
    </citation>
    <scope>NUCLEOTIDE SEQUENCE</scope>
    <source>
        <strain evidence="9">A8/3-1</strain>
    </source>
</reference>
<dbReference type="InterPro" id="IPR011701">
    <property type="entry name" value="MFS"/>
</dbReference>
<protein>
    <submittedName>
        <fullName evidence="9">MFS transporter</fullName>
    </submittedName>
</protein>
<dbReference type="GO" id="GO:0005886">
    <property type="term" value="C:plasma membrane"/>
    <property type="evidence" value="ECO:0007669"/>
    <property type="project" value="UniProtKB-SubCell"/>
</dbReference>
<dbReference type="AlphaFoldDB" id="A0AAU7VW73"/>
<feature type="transmembrane region" description="Helical" evidence="7">
    <location>
        <begin position="201"/>
        <end position="219"/>
    </location>
</feature>
<dbReference type="EMBL" id="CP158357">
    <property type="protein sequence ID" value="XBX78713.1"/>
    <property type="molecule type" value="Genomic_DNA"/>
</dbReference>
<dbReference type="PANTHER" id="PTHR42718:SF47">
    <property type="entry name" value="METHYL VIOLOGEN RESISTANCE PROTEIN SMVA"/>
    <property type="match status" value="1"/>
</dbReference>
<dbReference type="Pfam" id="PF07690">
    <property type="entry name" value="MFS_1"/>
    <property type="match status" value="1"/>
</dbReference>
<dbReference type="PROSITE" id="PS50850">
    <property type="entry name" value="MFS"/>
    <property type="match status" value="1"/>
</dbReference>
<feature type="transmembrane region" description="Helical" evidence="7">
    <location>
        <begin position="413"/>
        <end position="430"/>
    </location>
</feature>
<feature type="transmembrane region" description="Helical" evidence="7">
    <location>
        <begin position="143"/>
        <end position="163"/>
    </location>
</feature>
<evidence type="ECO:0000256" key="4">
    <source>
        <dbReference type="ARBA" id="ARBA00022692"/>
    </source>
</evidence>
<feature type="transmembrane region" description="Helical" evidence="7">
    <location>
        <begin position="85"/>
        <end position="104"/>
    </location>
</feature>
<evidence type="ECO:0000256" key="3">
    <source>
        <dbReference type="ARBA" id="ARBA00022475"/>
    </source>
</evidence>
<evidence type="ECO:0000259" key="8">
    <source>
        <dbReference type="PROSITE" id="PS50850"/>
    </source>
</evidence>
<feature type="domain" description="Major facilitator superfamily (MFS) profile" evidence="8">
    <location>
        <begin position="19"/>
        <end position="510"/>
    </location>
</feature>
<proteinExistence type="predicted"/>
<feature type="transmembrane region" description="Helical" evidence="7">
    <location>
        <begin position="336"/>
        <end position="356"/>
    </location>
</feature>
<evidence type="ECO:0000256" key="2">
    <source>
        <dbReference type="ARBA" id="ARBA00022448"/>
    </source>
</evidence>
<dbReference type="GO" id="GO:0022857">
    <property type="term" value="F:transmembrane transporter activity"/>
    <property type="evidence" value="ECO:0007669"/>
    <property type="project" value="InterPro"/>
</dbReference>
<dbReference type="InterPro" id="IPR020846">
    <property type="entry name" value="MFS_dom"/>
</dbReference>
<organism evidence="9">
    <name type="scientific">Microbacterium sp. A8/3-1</name>
    <dbReference type="NCBI Taxonomy" id="3160749"/>
    <lineage>
        <taxon>Bacteria</taxon>
        <taxon>Bacillati</taxon>
        <taxon>Actinomycetota</taxon>
        <taxon>Actinomycetes</taxon>
        <taxon>Micrococcales</taxon>
        <taxon>Microbacteriaceae</taxon>
        <taxon>Microbacterium</taxon>
    </lineage>
</organism>
<dbReference type="PANTHER" id="PTHR42718">
    <property type="entry name" value="MAJOR FACILITATOR SUPERFAMILY MULTIDRUG TRANSPORTER MFSC"/>
    <property type="match status" value="1"/>
</dbReference>
<dbReference type="SUPFAM" id="SSF103473">
    <property type="entry name" value="MFS general substrate transporter"/>
    <property type="match status" value="1"/>
</dbReference>
<keyword evidence="6 7" id="KW-0472">Membrane</keyword>
<feature type="transmembrane region" description="Helical" evidence="7">
    <location>
        <begin position="306"/>
        <end position="329"/>
    </location>
</feature>
<feature type="transmembrane region" description="Helical" evidence="7">
    <location>
        <begin position="368"/>
        <end position="392"/>
    </location>
</feature>